<feature type="domain" description="Uracil-DNA glycosylase-like" evidence="1">
    <location>
        <begin position="23"/>
        <end position="166"/>
    </location>
</feature>
<dbReference type="RefSeq" id="WP_014547302.1">
    <property type="nucleotide sequence ID" value="NC_013410.1"/>
</dbReference>
<dbReference type="EMBL" id="CP001792">
    <property type="protein sequence ID" value="ACX76291.1"/>
    <property type="molecule type" value="Genomic_DNA"/>
</dbReference>
<gene>
    <name evidence="2" type="ordered locus">Fisuc_2708</name>
    <name evidence="3" type="ordered locus">FSU_3276</name>
</gene>
<dbReference type="CDD" id="cd10032">
    <property type="entry name" value="UDG-F6_HDG"/>
    <property type="match status" value="1"/>
</dbReference>
<dbReference type="OrthoDB" id="9799921at2"/>
<reference evidence="3" key="3">
    <citation type="submission" date="2010-08" db="EMBL/GenBank/DDBJ databases">
        <authorList>
            <person name="Durkin A.S."/>
            <person name="Nelson K.E."/>
            <person name="Morrison M."/>
            <person name="Forsberg C.W."/>
            <person name="Wilson D.B."/>
            <person name="Russell J.B."/>
            <person name="Cann I.K.O."/>
            <person name="Mackie R.I."/>
            <person name="White B.A."/>
        </authorList>
    </citation>
    <scope>NUCLEOTIDE SEQUENCE</scope>
    <source>
        <strain evidence="3">S85</strain>
    </source>
</reference>
<proteinExistence type="predicted"/>
<evidence type="ECO:0000313" key="2">
    <source>
        <dbReference type="EMBL" id="ACX76291.1"/>
    </source>
</evidence>
<name>C9RN39_FIBSS</name>
<accession>C9RN39</accession>
<dbReference type="EMBL" id="CP002158">
    <property type="protein sequence ID" value="ADL26052.1"/>
    <property type="molecule type" value="Genomic_DNA"/>
</dbReference>
<protein>
    <submittedName>
        <fullName evidence="2">Mug G:T/U mismatch-specific DNA glycosylase</fullName>
    </submittedName>
    <submittedName>
        <fullName evidence="3">Putative G/U mismatch-specific DNA glycosylase</fullName>
    </submittedName>
</protein>
<dbReference type="Proteomes" id="UP000000517">
    <property type="component" value="Chromosome"/>
</dbReference>
<dbReference type="STRING" id="59374.FSU_3276"/>
<sequence length="179" mass="20067">MAIKKTQSRTVKNTRTWVTHEFPALFDEKSEVLLLGSIPSPKSREQGFYYGHPQNRFWKVLASVLNEPTPETIDEKKAMLLEHHIALWDVLDSCTIIGASDTSIEDVVPNDIASLIAKTKIKRIFCTGATAHKLYEKYCEKATGIKAVKLPSTSPANCAVKFEKLVEAYGEIRRETTNA</sequence>
<dbReference type="InterPro" id="IPR036895">
    <property type="entry name" value="Uracil-DNA_glycosylase-like_sf"/>
</dbReference>
<dbReference type="SUPFAM" id="SSF52141">
    <property type="entry name" value="Uracil-DNA glycosylase-like"/>
    <property type="match status" value="1"/>
</dbReference>
<dbReference type="SMART" id="SM00987">
    <property type="entry name" value="UreE_C"/>
    <property type="match status" value="1"/>
</dbReference>
<dbReference type="InterPro" id="IPR026353">
    <property type="entry name" value="Hypoxan-DNA_Glyclase"/>
</dbReference>
<keyword evidence="5" id="KW-1185">Reference proteome</keyword>
<dbReference type="Gene3D" id="3.40.470.10">
    <property type="entry name" value="Uracil-DNA glycosylase-like domain"/>
    <property type="match status" value="1"/>
</dbReference>
<dbReference type="eggNOG" id="COG3663">
    <property type="taxonomic scope" value="Bacteria"/>
</dbReference>
<organism evidence="3 4">
    <name type="scientific">Fibrobacter succinogenes (strain ATCC 19169 / S85)</name>
    <dbReference type="NCBI Taxonomy" id="59374"/>
    <lineage>
        <taxon>Bacteria</taxon>
        <taxon>Pseudomonadati</taxon>
        <taxon>Fibrobacterota</taxon>
        <taxon>Fibrobacteria</taxon>
        <taxon>Fibrobacterales</taxon>
        <taxon>Fibrobacteraceae</taxon>
        <taxon>Fibrobacter</taxon>
    </lineage>
</organism>
<dbReference type="AlphaFoldDB" id="C9RN39"/>
<evidence type="ECO:0000313" key="4">
    <source>
        <dbReference type="Proteomes" id="UP000000517"/>
    </source>
</evidence>
<reference evidence="4" key="2">
    <citation type="submission" date="2010-08" db="EMBL/GenBank/DDBJ databases">
        <title>Complete sequence of Fibrobacter succinogenes subsp. succinogenes S85.</title>
        <authorList>
            <person name="Durkin A.S."/>
            <person name="Nelson K.E."/>
            <person name="Morrison M."/>
            <person name="Forsberg C.W."/>
            <person name="Wilson D.B."/>
            <person name="Russell J.B."/>
            <person name="Cann I.K.O."/>
            <person name="Mackie R.I."/>
            <person name="White B.A."/>
        </authorList>
    </citation>
    <scope>NUCLEOTIDE SEQUENCE [LARGE SCALE GENOMIC DNA]</scope>
    <source>
        <strain evidence="4">ATCC 19169 / S85</strain>
    </source>
</reference>
<evidence type="ECO:0000259" key="1">
    <source>
        <dbReference type="SMART" id="SM00986"/>
    </source>
</evidence>
<dbReference type="Proteomes" id="UP000001497">
    <property type="component" value="Chromosome"/>
</dbReference>
<dbReference type="PATRIC" id="fig|59374.8.peg.3134"/>
<dbReference type="KEGG" id="fsc:FSU_3276"/>
<dbReference type="InterPro" id="IPR005122">
    <property type="entry name" value="Uracil-DNA_glycosylase-like"/>
</dbReference>
<dbReference type="HOGENOM" id="CLU_094865_1_0_0"/>
<evidence type="ECO:0000313" key="3">
    <source>
        <dbReference type="EMBL" id="ADL26052.1"/>
    </source>
</evidence>
<dbReference type="SMART" id="SM00986">
    <property type="entry name" value="UDG"/>
    <property type="match status" value="1"/>
</dbReference>
<evidence type="ECO:0000313" key="5">
    <source>
        <dbReference type="Proteomes" id="UP000001497"/>
    </source>
</evidence>
<dbReference type="KEGG" id="fsu:Fisuc_2708"/>
<reference evidence="2 5" key="1">
    <citation type="submission" date="2009-10" db="EMBL/GenBank/DDBJ databases">
        <title>Complete sequence of Fibrobacter succinogenes subsp. succinogenes S85.</title>
        <authorList>
            <consortium name="US DOE Joint Genome Institute"/>
            <person name="Lucas S."/>
            <person name="Copeland A."/>
            <person name="Lapidus A."/>
            <person name="Glavina del Rio T."/>
            <person name="Tice H."/>
            <person name="Bruce D."/>
            <person name="Goodwin L."/>
            <person name="Pitluck S."/>
            <person name="Chertkov O."/>
            <person name="Detter J.C."/>
            <person name="Han C."/>
            <person name="Tapia R."/>
            <person name="Larimer F."/>
            <person name="Land M."/>
            <person name="Hauser L."/>
            <person name="Kyrpides N."/>
            <person name="Mikhailova N."/>
            <person name="Weimer P.J."/>
            <person name="Stevenson D.M."/>
            <person name="Boyum J."/>
            <person name="Brumm P.I."/>
            <person name="Mead D."/>
        </authorList>
    </citation>
    <scope>NUCLEOTIDE SEQUENCE [LARGE SCALE GENOMIC DNA]</scope>
    <source>
        <strain evidence="5">ATCC 19169 / S85</strain>
        <strain evidence="2">S85</strain>
    </source>
</reference>
<dbReference type="NCBIfam" id="TIGR04274">
    <property type="entry name" value="hypoxanDNAglyco"/>
    <property type="match status" value="1"/>
</dbReference>
<dbReference type="Pfam" id="PF03167">
    <property type="entry name" value="UDG"/>
    <property type="match status" value="1"/>
</dbReference>